<dbReference type="AlphaFoldDB" id="A0A4U9UF44"/>
<evidence type="ECO:0000259" key="1">
    <source>
        <dbReference type="Pfam" id="PF01037"/>
    </source>
</evidence>
<dbReference type="Gene3D" id="3.30.70.920">
    <property type="match status" value="1"/>
</dbReference>
<dbReference type="InterPro" id="IPR011008">
    <property type="entry name" value="Dimeric_a/b-barrel"/>
</dbReference>
<sequence length="34" mass="4246">MPEVLRFTYGGEYDYLMQVEVADMKSYDNFYKRW</sequence>
<name>A0A4U9UF44_SERFO</name>
<dbReference type="InterPro" id="IPR019887">
    <property type="entry name" value="Tscrpt_reg_AsnC/Lrp_C"/>
</dbReference>
<organism evidence="2">
    <name type="scientific">Serratia fonticola</name>
    <dbReference type="NCBI Taxonomy" id="47917"/>
    <lineage>
        <taxon>Bacteria</taxon>
        <taxon>Pseudomonadati</taxon>
        <taxon>Pseudomonadota</taxon>
        <taxon>Gammaproteobacteria</taxon>
        <taxon>Enterobacterales</taxon>
        <taxon>Yersiniaceae</taxon>
        <taxon>Serratia</taxon>
    </lineage>
</organism>
<dbReference type="EMBL" id="CABEEZ010000054">
    <property type="protein sequence ID" value="VTR27801.1"/>
    <property type="molecule type" value="Genomic_DNA"/>
</dbReference>
<proteinExistence type="predicted"/>
<reference evidence="2" key="1">
    <citation type="submission" date="2019-05" db="EMBL/GenBank/DDBJ databases">
        <authorList>
            <consortium name="Pathogen Informatics"/>
        </authorList>
    </citation>
    <scope>NUCLEOTIDE SEQUENCE [LARGE SCALE GENOMIC DNA]</scope>
    <source>
        <strain evidence="2">NCTC12965</strain>
    </source>
</reference>
<accession>A0A4U9UF44</accession>
<dbReference type="SUPFAM" id="SSF54909">
    <property type="entry name" value="Dimeric alpha+beta barrel"/>
    <property type="match status" value="1"/>
</dbReference>
<feature type="domain" description="Transcription regulator AsnC/Lrp ligand binding" evidence="1">
    <location>
        <begin position="8"/>
        <end position="33"/>
    </location>
</feature>
<protein>
    <submittedName>
        <fullName evidence="2">AsnC family</fullName>
    </submittedName>
</protein>
<gene>
    <name evidence="2" type="ORF">NCTC12965_02618</name>
</gene>
<dbReference type="Pfam" id="PF01037">
    <property type="entry name" value="AsnC_trans_reg"/>
    <property type="match status" value="1"/>
</dbReference>
<evidence type="ECO:0000313" key="2">
    <source>
        <dbReference type="EMBL" id="VTR27801.1"/>
    </source>
</evidence>